<evidence type="ECO:0000313" key="1">
    <source>
        <dbReference type="EMBL" id="KAG8580289.1"/>
    </source>
</evidence>
<organism evidence="1 2">
    <name type="scientific">Engystomops pustulosus</name>
    <name type="common">Tungara frog</name>
    <name type="synonym">Physalaemus pustulosus</name>
    <dbReference type="NCBI Taxonomy" id="76066"/>
    <lineage>
        <taxon>Eukaryota</taxon>
        <taxon>Metazoa</taxon>
        <taxon>Chordata</taxon>
        <taxon>Craniata</taxon>
        <taxon>Vertebrata</taxon>
        <taxon>Euteleostomi</taxon>
        <taxon>Amphibia</taxon>
        <taxon>Batrachia</taxon>
        <taxon>Anura</taxon>
        <taxon>Neobatrachia</taxon>
        <taxon>Hyloidea</taxon>
        <taxon>Leptodactylidae</taxon>
        <taxon>Leiuperinae</taxon>
        <taxon>Engystomops</taxon>
    </lineage>
</organism>
<keyword evidence="2" id="KW-1185">Reference proteome</keyword>
<protein>
    <submittedName>
        <fullName evidence="1">Uncharacterized protein</fullName>
    </submittedName>
</protein>
<name>A0AAV7C6N2_ENGPU</name>
<gene>
    <name evidence="1" type="ORF">GDO81_007227</name>
</gene>
<accession>A0AAV7C6N2</accession>
<dbReference type="EMBL" id="WNYA01000003">
    <property type="protein sequence ID" value="KAG8580289.1"/>
    <property type="molecule type" value="Genomic_DNA"/>
</dbReference>
<dbReference type="AlphaFoldDB" id="A0AAV7C6N2"/>
<dbReference type="Proteomes" id="UP000824782">
    <property type="component" value="Unassembled WGS sequence"/>
</dbReference>
<reference evidence="1" key="1">
    <citation type="thesis" date="2020" institute="ProQuest LLC" country="789 East Eisenhower Parkway, Ann Arbor, MI, USA">
        <title>Comparative Genomics and Chromosome Evolution.</title>
        <authorList>
            <person name="Mudd A.B."/>
        </authorList>
    </citation>
    <scope>NUCLEOTIDE SEQUENCE</scope>
    <source>
        <strain evidence="1">237g6f4</strain>
        <tissue evidence="1">Blood</tissue>
    </source>
</reference>
<comment type="caution">
    <text evidence="1">The sequence shown here is derived from an EMBL/GenBank/DDBJ whole genome shotgun (WGS) entry which is preliminary data.</text>
</comment>
<sequence length="66" mass="7436">MATTQKLLINLPYTSTYKSVNPRLHSLVYKALLGWPLHNNTLSCADNEQGNLSCNYSRGKKKLNVL</sequence>
<evidence type="ECO:0000313" key="2">
    <source>
        <dbReference type="Proteomes" id="UP000824782"/>
    </source>
</evidence>
<proteinExistence type="predicted"/>